<protein>
    <submittedName>
        <fullName evidence="1">Uncharacterized protein</fullName>
    </submittedName>
</protein>
<dbReference type="EMBL" id="ML732764">
    <property type="protein sequence ID" value="KAB8279465.1"/>
    <property type="molecule type" value="Genomic_DNA"/>
</dbReference>
<evidence type="ECO:0000313" key="1">
    <source>
        <dbReference type="EMBL" id="KAB8279465.1"/>
    </source>
</evidence>
<gene>
    <name evidence="1" type="ORF">BDV30DRAFT_201650</name>
</gene>
<evidence type="ECO:0000313" key="2">
    <source>
        <dbReference type="Proteomes" id="UP000326289"/>
    </source>
</evidence>
<sequence length="62" mass="7035">MRLYICTFIDKSPWEAGDKRPKPLASVILRCLGYPVVLVSRLPFQGFYCMGLVVHGLYIDTS</sequence>
<accession>A0A5N6JKP1</accession>
<name>A0A5N6JKP1_9EURO</name>
<dbReference type="Proteomes" id="UP000326289">
    <property type="component" value="Unassembled WGS sequence"/>
</dbReference>
<keyword evidence="2" id="KW-1185">Reference proteome</keyword>
<proteinExistence type="predicted"/>
<organism evidence="1 2">
    <name type="scientific">Aspergillus minisclerotigenes</name>
    <dbReference type="NCBI Taxonomy" id="656917"/>
    <lineage>
        <taxon>Eukaryota</taxon>
        <taxon>Fungi</taxon>
        <taxon>Dikarya</taxon>
        <taxon>Ascomycota</taxon>
        <taxon>Pezizomycotina</taxon>
        <taxon>Eurotiomycetes</taxon>
        <taxon>Eurotiomycetidae</taxon>
        <taxon>Eurotiales</taxon>
        <taxon>Aspergillaceae</taxon>
        <taxon>Aspergillus</taxon>
        <taxon>Aspergillus subgen. Circumdati</taxon>
    </lineage>
</organism>
<reference evidence="1 2" key="1">
    <citation type="submission" date="2019-04" db="EMBL/GenBank/DDBJ databases">
        <title>Fungal friends and foes A comparative genomics study of 23 Aspergillus species from section Flavi.</title>
        <authorList>
            <consortium name="DOE Joint Genome Institute"/>
            <person name="Kjaerbolling I."/>
            <person name="Vesth T.C."/>
            <person name="Frisvad J.C."/>
            <person name="Nybo J.L."/>
            <person name="Theobald S."/>
            <person name="Kildgaard S."/>
            <person name="Petersen T.I."/>
            <person name="Kuo A."/>
            <person name="Sato A."/>
            <person name="Lyhne E.K."/>
            <person name="Kogle M.E."/>
            <person name="Wiebenga A."/>
            <person name="Kun R.S."/>
            <person name="Lubbers R.J."/>
            <person name="Makela M.R."/>
            <person name="Barry K."/>
            <person name="Chovatia M."/>
            <person name="Clum A."/>
            <person name="Daum C."/>
            <person name="Haridas S."/>
            <person name="He G."/>
            <person name="LaButti K."/>
            <person name="Lipzen A."/>
            <person name="Mondo S."/>
            <person name="Pangilinan J."/>
            <person name="Riley R."/>
            <person name="Salamov A."/>
            <person name="Simmons B.A."/>
            <person name="Magnuson J.K."/>
            <person name="Henrissat B."/>
            <person name="Mortensen U.H."/>
            <person name="Larsen T.O."/>
            <person name="De vries R.P."/>
            <person name="Grigoriev I.V."/>
            <person name="Machida M."/>
            <person name="Baker S.E."/>
            <person name="Andersen M.R."/>
        </authorList>
    </citation>
    <scope>NUCLEOTIDE SEQUENCE [LARGE SCALE GENOMIC DNA]</scope>
    <source>
        <strain evidence="1 2">CBS 117635</strain>
    </source>
</reference>
<dbReference type="AlphaFoldDB" id="A0A5N6JKP1"/>